<dbReference type="Gene3D" id="1.10.10.580">
    <property type="entry name" value="Structural maintenance of chromosome 1. Chain E"/>
    <property type="match status" value="1"/>
</dbReference>
<comment type="caution">
    <text evidence="2">The sequence shown here is derived from an EMBL/GenBank/DDBJ whole genome shotgun (WGS) entry which is preliminary data.</text>
</comment>
<gene>
    <name evidence="2" type="ORF">UY92_C0008G0023</name>
</gene>
<sequence length="233" mass="26428">MTTHFTLKEFSGPLDLLLSLIAEKKMDVGELAISDVTEQFLAYLDTLEEKRPEEVADFLVIATRLLLLKAKTLLPQLSADEDAGPSLADQLRLYKRFVEASRELDRRWLSPERSVGRVEPPRVVVRPEPPVNFSPSHLEEAMRRLVSRLRLPKPLPHTTIDRAVSLKEKLDAIRTLLTERRAFTFFGDIAHRQNRTDLIVSFLALLELMKQRLVALEQPAPFGDITINRGGAA</sequence>
<name>A0A0G2ALY0_9BACT</name>
<proteinExistence type="predicted"/>
<reference evidence="2 3" key="1">
    <citation type="journal article" date="2015" name="Nature">
        <title>rRNA introns, odd ribosomes, and small enigmatic genomes across a large radiation of phyla.</title>
        <authorList>
            <person name="Brown C.T."/>
            <person name="Hug L.A."/>
            <person name="Thomas B.C."/>
            <person name="Sharon I."/>
            <person name="Castelle C.J."/>
            <person name="Singh A."/>
            <person name="Wilkins M.J."/>
            <person name="Williams K.H."/>
            <person name="Banfield J.F."/>
        </authorList>
    </citation>
    <scope>NUCLEOTIDE SEQUENCE [LARGE SCALE GENOMIC DNA]</scope>
</reference>
<dbReference type="InterPro" id="IPR023093">
    <property type="entry name" value="ScpA-like_C"/>
</dbReference>
<organism evidence="2 3">
    <name type="scientific">Candidatus Magasanikbacteria bacterium GW2011_GWA2_56_11</name>
    <dbReference type="NCBI Taxonomy" id="1619044"/>
    <lineage>
        <taxon>Bacteria</taxon>
        <taxon>Candidatus Magasanikiibacteriota</taxon>
    </lineage>
</organism>
<dbReference type="Gene3D" id="6.10.250.2410">
    <property type="match status" value="1"/>
</dbReference>
<evidence type="ECO:0000256" key="1">
    <source>
        <dbReference type="ARBA" id="ARBA00044777"/>
    </source>
</evidence>
<dbReference type="AlphaFoldDB" id="A0A0G2ALY0"/>
<dbReference type="PANTHER" id="PTHR33969:SF2">
    <property type="entry name" value="SEGREGATION AND CONDENSATION PROTEIN A"/>
    <property type="match status" value="1"/>
</dbReference>
<dbReference type="PANTHER" id="PTHR33969">
    <property type="entry name" value="SEGREGATION AND CONDENSATION PROTEIN A"/>
    <property type="match status" value="1"/>
</dbReference>
<dbReference type="InterPro" id="IPR003768">
    <property type="entry name" value="ScpA"/>
</dbReference>
<protein>
    <recommendedName>
        <fullName evidence="1">Segregation and condensation protein A</fullName>
    </recommendedName>
</protein>
<dbReference type="InterPro" id="IPR036390">
    <property type="entry name" value="WH_DNA-bd_sf"/>
</dbReference>
<dbReference type="STRING" id="1619044.UY92_C0008G0023"/>
<accession>A0A0G2ALY0</accession>
<evidence type="ECO:0000313" key="2">
    <source>
        <dbReference type="EMBL" id="KKW42327.1"/>
    </source>
</evidence>
<evidence type="ECO:0000313" key="3">
    <source>
        <dbReference type="Proteomes" id="UP000033870"/>
    </source>
</evidence>
<dbReference type="Proteomes" id="UP000033870">
    <property type="component" value="Unassembled WGS sequence"/>
</dbReference>
<dbReference type="SUPFAM" id="SSF46785">
    <property type="entry name" value="Winged helix' DNA-binding domain"/>
    <property type="match status" value="1"/>
</dbReference>
<dbReference type="EMBL" id="LCRX01000008">
    <property type="protein sequence ID" value="KKW42327.1"/>
    <property type="molecule type" value="Genomic_DNA"/>
</dbReference>
<dbReference type="PATRIC" id="fig|1619044.3.peg.644"/>
<dbReference type="Pfam" id="PF02616">
    <property type="entry name" value="SMC_ScpA"/>
    <property type="match status" value="1"/>
</dbReference>